<evidence type="ECO:0000313" key="2">
    <source>
        <dbReference type="EMBL" id="GIE16275.1"/>
    </source>
</evidence>
<reference evidence="2" key="1">
    <citation type="submission" date="2021-01" db="EMBL/GenBank/DDBJ databases">
        <title>Whole genome shotgun sequence of Actinoplanes ferrugineus NBRC 15555.</title>
        <authorList>
            <person name="Komaki H."/>
            <person name="Tamura T."/>
        </authorList>
    </citation>
    <scope>NUCLEOTIDE SEQUENCE</scope>
    <source>
        <strain evidence="2">NBRC 15555</strain>
    </source>
</reference>
<dbReference type="RefSeq" id="WP_203822617.1">
    <property type="nucleotide sequence ID" value="NZ_BAAABP010000005.1"/>
</dbReference>
<organism evidence="2 3">
    <name type="scientific">Paractinoplanes ferrugineus</name>
    <dbReference type="NCBI Taxonomy" id="113564"/>
    <lineage>
        <taxon>Bacteria</taxon>
        <taxon>Bacillati</taxon>
        <taxon>Actinomycetota</taxon>
        <taxon>Actinomycetes</taxon>
        <taxon>Micromonosporales</taxon>
        <taxon>Micromonosporaceae</taxon>
        <taxon>Paractinoplanes</taxon>
    </lineage>
</organism>
<dbReference type="EMBL" id="BOMM01000081">
    <property type="protein sequence ID" value="GIE16275.1"/>
    <property type="molecule type" value="Genomic_DNA"/>
</dbReference>
<comment type="caution">
    <text evidence="2">The sequence shown here is derived from an EMBL/GenBank/DDBJ whole genome shotgun (WGS) entry which is preliminary data.</text>
</comment>
<protein>
    <submittedName>
        <fullName evidence="2">Uncharacterized protein</fullName>
    </submittedName>
</protein>
<feature type="compositionally biased region" description="Basic and acidic residues" evidence="1">
    <location>
        <begin position="157"/>
        <end position="206"/>
    </location>
</feature>
<dbReference type="AlphaFoldDB" id="A0A919MKY8"/>
<feature type="compositionally biased region" description="Polar residues" evidence="1">
    <location>
        <begin position="217"/>
        <end position="233"/>
    </location>
</feature>
<evidence type="ECO:0000256" key="1">
    <source>
        <dbReference type="SAM" id="MobiDB-lite"/>
    </source>
</evidence>
<keyword evidence="3" id="KW-1185">Reference proteome</keyword>
<sequence length="338" mass="36872">MGFLVCCVFAYWLAKHLPEIAADTTEAIAAAWKGEESPRVAARRKRLDDAGVDPSAGGAFGQYVGNLWRDFWIDQDRSRRSRPHKATAPKPGPFARIRDRWDAEVGKRADAWRGRRVKPDGETDPDLSPHRSRLDDTEPDRSNGEEFNPGWQENEEDARSGRRNPDPEPAADFRDPDRGPEPDHRPDPDDGPAHPDPRPEQEDPPVHVDGAWGEPVNHSTEPSSTTDPEGSTMTDLARRGTAVTGMASGAAEARSILRYLEAATEAYEAAMRSARGRIHALGEQTVGTVQMGTRSTVVSLTAQAAESIAVAQAGASTCKAETIPLLGNVAREFDRRAS</sequence>
<feature type="region of interest" description="Disordered" evidence="1">
    <location>
        <begin position="78"/>
        <end position="233"/>
    </location>
</feature>
<feature type="compositionally biased region" description="Basic and acidic residues" evidence="1">
    <location>
        <begin position="96"/>
        <end position="144"/>
    </location>
</feature>
<evidence type="ECO:0000313" key="3">
    <source>
        <dbReference type="Proteomes" id="UP000598174"/>
    </source>
</evidence>
<proteinExistence type="predicted"/>
<name>A0A919MKY8_9ACTN</name>
<accession>A0A919MKY8</accession>
<dbReference type="Proteomes" id="UP000598174">
    <property type="component" value="Unassembled WGS sequence"/>
</dbReference>
<gene>
    <name evidence="2" type="ORF">Afe05nite_81150</name>
</gene>